<gene>
    <name evidence="3" type="ORF">AVL63_02265</name>
</gene>
<dbReference type="AlphaFoldDB" id="A0A0W8IFX5"/>
<reference evidence="4" key="1">
    <citation type="submission" date="2015-12" db="EMBL/GenBank/DDBJ databases">
        <authorList>
            <person name="Nair G.R."/>
            <person name="Kaur G."/>
            <person name="Mayilraj S."/>
        </authorList>
    </citation>
    <scope>NUCLEOTIDE SEQUENCE [LARGE SCALE GENOMIC DNA]</scope>
    <source>
        <strain evidence="4">CD08_7</strain>
    </source>
</reference>
<protein>
    <submittedName>
        <fullName evidence="3">Uncharacterized protein</fullName>
    </submittedName>
</protein>
<feature type="chain" id="PRO_5039492857" evidence="2">
    <location>
        <begin position="20"/>
        <end position="177"/>
    </location>
</feature>
<dbReference type="Proteomes" id="UP000054023">
    <property type="component" value="Unassembled WGS sequence"/>
</dbReference>
<comment type="caution">
    <text evidence="3">The sequence shown here is derived from an EMBL/GenBank/DDBJ whole genome shotgun (WGS) entry which is preliminary data.</text>
</comment>
<dbReference type="PROSITE" id="PS51257">
    <property type="entry name" value="PROKAR_LIPOPROTEIN"/>
    <property type="match status" value="1"/>
</dbReference>
<evidence type="ECO:0000313" key="4">
    <source>
        <dbReference type="Proteomes" id="UP000054023"/>
    </source>
</evidence>
<dbReference type="RefSeq" id="WP_058888558.1">
    <property type="nucleotide sequence ID" value="NZ_LQBM01000003.1"/>
</dbReference>
<dbReference type="OrthoDB" id="5149717at2"/>
<dbReference type="EMBL" id="LQBM01000003">
    <property type="protein sequence ID" value="KUG58876.1"/>
    <property type="molecule type" value="Genomic_DNA"/>
</dbReference>
<evidence type="ECO:0000256" key="1">
    <source>
        <dbReference type="SAM" id="MobiDB-lite"/>
    </source>
</evidence>
<accession>A0A0W8IFX5</accession>
<proteinExistence type="predicted"/>
<sequence>MKPYVLAVAAITLSLSACSTDPGENETETETPEVSTESQSPGSAESTEAPEPTEPIESTEAPEPTEQEPSENEQYVELFLEALDALDIEYSEPERVEAGGLSSASYDMTVTGSSSGIQVFATEETQAAWVEASNSLGGICVVIDGAALSLNSSEGIADSAEIAPQIAEEVGGTAHGN</sequence>
<feature type="compositionally biased region" description="Low complexity" evidence="1">
    <location>
        <begin position="32"/>
        <end position="62"/>
    </location>
</feature>
<keyword evidence="4" id="KW-1185">Reference proteome</keyword>
<keyword evidence="2" id="KW-0732">Signal</keyword>
<evidence type="ECO:0000313" key="3">
    <source>
        <dbReference type="EMBL" id="KUG58876.1"/>
    </source>
</evidence>
<evidence type="ECO:0000256" key="2">
    <source>
        <dbReference type="SAM" id="SignalP"/>
    </source>
</evidence>
<feature type="signal peptide" evidence="2">
    <location>
        <begin position="1"/>
        <end position="19"/>
    </location>
</feature>
<organism evidence="3 4">
    <name type="scientific">Nesterenkonia jeotgali</name>
    <dbReference type="NCBI Taxonomy" id="317018"/>
    <lineage>
        <taxon>Bacteria</taxon>
        <taxon>Bacillati</taxon>
        <taxon>Actinomycetota</taxon>
        <taxon>Actinomycetes</taxon>
        <taxon>Micrococcales</taxon>
        <taxon>Micrococcaceae</taxon>
        <taxon>Nesterenkonia</taxon>
    </lineage>
</organism>
<feature type="region of interest" description="Disordered" evidence="1">
    <location>
        <begin position="15"/>
        <end position="75"/>
    </location>
</feature>
<name>A0A0W8IFX5_9MICC</name>